<dbReference type="InterPro" id="IPR008984">
    <property type="entry name" value="SMAD_FHA_dom_sf"/>
</dbReference>
<dbReference type="STRING" id="10195.A0A3M7S3Q9"/>
<feature type="domain" description="Microspherule protein N-terminal" evidence="1">
    <location>
        <begin position="24"/>
        <end position="225"/>
    </location>
</feature>
<dbReference type="PANTHER" id="PTHR13233:SF0">
    <property type="entry name" value="MICROSPHERULE PROTEIN 1"/>
    <property type="match status" value="1"/>
</dbReference>
<gene>
    <name evidence="2" type="ORF">BpHYR1_034920</name>
</gene>
<evidence type="ECO:0000313" key="3">
    <source>
        <dbReference type="Proteomes" id="UP000276133"/>
    </source>
</evidence>
<dbReference type="GO" id="GO:0071339">
    <property type="term" value="C:MLL1 complex"/>
    <property type="evidence" value="ECO:0007669"/>
    <property type="project" value="InterPro"/>
</dbReference>
<dbReference type="PANTHER" id="PTHR13233">
    <property type="entry name" value="MICROSPHERULE PROTEIN 1"/>
    <property type="match status" value="1"/>
</dbReference>
<sequence>MKPKVKKIRKLKGPLLNVARSMGKWRPQDDYLLIQSVLNLNDINDVHNLAKFSTRFELNELEERWNAFLSDQQISKMIRKNVKKLHIDDLSRIDKQVPFNNNENFLILELDSKINSKEFFDDFLLKNRQFFHPSRTKNDLMKQYSIFKKLNLLKDQIVVENLDFVDNSNEIVNFEKMEAALNDEDIDQNFHLDEHLENDLNEAYDSLIDNIKKAEAELFLWQGIIDKINGTENPFENPDCLAVVYSEHFSYTMSKPEANRKQIQFRISLMDQNVFVLSNLGKIQSYVDGKIIEQNKKTQIFDKSVIELGDISMLFLVNYNNISKFNSNQIVENLL</sequence>
<dbReference type="GO" id="GO:0045944">
    <property type="term" value="P:positive regulation of transcription by RNA polymerase II"/>
    <property type="evidence" value="ECO:0007669"/>
    <property type="project" value="TreeGrafter"/>
</dbReference>
<name>A0A3M7S3Q9_BRAPC</name>
<comment type="caution">
    <text evidence="2">The sequence shown here is derived from an EMBL/GenBank/DDBJ whole genome shotgun (WGS) entry which is preliminary data.</text>
</comment>
<dbReference type="OrthoDB" id="10262769at2759"/>
<dbReference type="SUPFAM" id="SSF49879">
    <property type="entry name" value="SMAD/FHA domain"/>
    <property type="match status" value="1"/>
</dbReference>
<keyword evidence="3" id="KW-1185">Reference proteome</keyword>
<evidence type="ECO:0000313" key="2">
    <source>
        <dbReference type="EMBL" id="RNA30299.1"/>
    </source>
</evidence>
<accession>A0A3M7S3Q9</accession>
<dbReference type="Proteomes" id="UP000276133">
    <property type="component" value="Unassembled WGS sequence"/>
</dbReference>
<dbReference type="AlphaFoldDB" id="A0A3M7S3Q9"/>
<proteinExistence type="predicted"/>
<reference evidence="2 3" key="1">
    <citation type="journal article" date="2018" name="Sci. Rep.">
        <title>Genomic signatures of local adaptation to the degree of environmental predictability in rotifers.</title>
        <authorList>
            <person name="Franch-Gras L."/>
            <person name="Hahn C."/>
            <person name="Garcia-Roger E.M."/>
            <person name="Carmona M.J."/>
            <person name="Serra M."/>
            <person name="Gomez A."/>
        </authorList>
    </citation>
    <scope>NUCLEOTIDE SEQUENCE [LARGE SCALE GENOMIC DNA]</scope>
    <source>
        <strain evidence="2">HYR1</strain>
    </source>
</reference>
<dbReference type="GO" id="GO:0031011">
    <property type="term" value="C:Ino80 complex"/>
    <property type="evidence" value="ECO:0007669"/>
    <property type="project" value="InterPro"/>
</dbReference>
<dbReference type="Pfam" id="PF13325">
    <property type="entry name" value="MCRS_N"/>
    <property type="match status" value="1"/>
</dbReference>
<organism evidence="2 3">
    <name type="scientific">Brachionus plicatilis</name>
    <name type="common">Marine rotifer</name>
    <name type="synonym">Brachionus muelleri</name>
    <dbReference type="NCBI Taxonomy" id="10195"/>
    <lineage>
        <taxon>Eukaryota</taxon>
        <taxon>Metazoa</taxon>
        <taxon>Spiralia</taxon>
        <taxon>Gnathifera</taxon>
        <taxon>Rotifera</taxon>
        <taxon>Eurotatoria</taxon>
        <taxon>Monogononta</taxon>
        <taxon>Pseudotrocha</taxon>
        <taxon>Ploima</taxon>
        <taxon>Brachionidae</taxon>
        <taxon>Brachionus</taxon>
    </lineage>
</organism>
<evidence type="ECO:0000259" key="1">
    <source>
        <dbReference type="Pfam" id="PF13325"/>
    </source>
</evidence>
<protein>
    <submittedName>
        <fullName evidence="2">Microspherule 1</fullName>
    </submittedName>
</protein>
<dbReference type="InterPro" id="IPR037912">
    <property type="entry name" value="MCRS1"/>
</dbReference>
<dbReference type="GO" id="GO:0044545">
    <property type="term" value="C:NSL complex"/>
    <property type="evidence" value="ECO:0007669"/>
    <property type="project" value="TreeGrafter"/>
</dbReference>
<dbReference type="InterPro" id="IPR025999">
    <property type="entry name" value="MCRS_N"/>
</dbReference>
<dbReference type="GO" id="GO:0002151">
    <property type="term" value="F:G-quadruplex RNA binding"/>
    <property type="evidence" value="ECO:0007669"/>
    <property type="project" value="InterPro"/>
</dbReference>
<dbReference type="EMBL" id="REGN01002103">
    <property type="protein sequence ID" value="RNA30299.1"/>
    <property type="molecule type" value="Genomic_DNA"/>
</dbReference>